<protein>
    <recommendedName>
        <fullName evidence="10">DUF1772-domain-containing protein</fullName>
    </recommendedName>
</protein>
<evidence type="ECO:0000313" key="9">
    <source>
        <dbReference type="Proteomes" id="UP000799423"/>
    </source>
</evidence>
<reference evidence="8" key="1">
    <citation type="submission" date="2020-01" db="EMBL/GenBank/DDBJ databases">
        <authorList>
            <consortium name="DOE Joint Genome Institute"/>
            <person name="Haridas S."/>
            <person name="Albert R."/>
            <person name="Binder M."/>
            <person name="Bloem J."/>
            <person name="Labutti K."/>
            <person name="Salamov A."/>
            <person name="Andreopoulos B."/>
            <person name="Baker S.E."/>
            <person name="Barry K."/>
            <person name="Bills G."/>
            <person name="Bluhm B.H."/>
            <person name="Cannon C."/>
            <person name="Castanera R."/>
            <person name="Culley D.E."/>
            <person name="Daum C."/>
            <person name="Ezra D."/>
            <person name="Gonzalez J.B."/>
            <person name="Henrissat B."/>
            <person name="Kuo A."/>
            <person name="Liang C."/>
            <person name="Lipzen A."/>
            <person name="Lutzoni F."/>
            <person name="Magnuson J."/>
            <person name="Mondo S."/>
            <person name="Nolan M."/>
            <person name="Ohm R."/>
            <person name="Pangilinan J."/>
            <person name="Park H.-J."/>
            <person name="Ramirez L."/>
            <person name="Alfaro M."/>
            <person name="Sun H."/>
            <person name="Tritt A."/>
            <person name="Yoshinaga Y."/>
            <person name="Zwiers L.-H."/>
            <person name="Turgeon B.G."/>
            <person name="Goodwin S.B."/>
            <person name="Spatafora J.W."/>
            <person name="Crous P.W."/>
            <person name="Grigoriev I.V."/>
        </authorList>
    </citation>
    <scope>NUCLEOTIDE SEQUENCE</scope>
    <source>
        <strain evidence="8">IPT5</strain>
    </source>
</reference>
<dbReference type="OrthoDB" id="5954308at2759"/>
<dbReference type="InterPro" id="IPR013901">
    <property type="entry name" value="Anthrone_oxy"/>
</dbReference>
<dbReference type="AlphaFoldDB" id="A0A6A7AQR5"/>
<keyword evidence="3 7" id="KW-1133">Transmembrane helix</keyword>
<feature type="transmembrane region" description="Helical" evidence="7">
    <location>
        <begin position="12"/>
        <end position="36"/>
    </location>
</feature>
<keyword evidence="9" id="KW-1185">Reference proteome</keyword>
<dbReference type="EMBL" id="MU006346">
    <property type="protein sequence ID" value="KAF2845472.1"/>
    <property type="molecule type" value="Genomic_DNA"/>
</dbReference>
<evidence type="ECO:0000256" key="6">
    <source>
        <dbReference type="SAM" id="MobiDB-lite"/>
    </source>
</evidence>
<dbReference type="PANTHER" id="PTHR35042:SF1">
    <property type="entry name" value="DUF1772-DOMAIN-CONTAINING PROTEIN"/>
    <property type="match status" value="1"/>
</dbReference>
<evidence type="ECO:0008006" key="10">
    <source>
        <dbReference type="Google" id="ProtNLM"/>
    </source>
</evidence>
<feature type="region of interest" description="Disordered" evidence="6">
    <location>
        <begin position="134"/>
        <end position="183"/>
    </location>
</feature>
<dbReference type="GO" id="GO:0016020">
    <property type="term" value="C:membrane"/>
    <property type="evidence" value="ECO:0007669"/>
    <property type="project" value="UniProtKB-SubCell"/>
</dbReference>
<comment type="similarity">
    <text evidence="5">Belongs to the anthrone oxygenase family.</text>
</comment>
<sequence>MSSSPDLPLQILSISIALLSAGSIATLSLFSVPMLTSQPASRSLPQLRWLFSRGSHIFPPTAIVSSTGFLSLSYRALPPSLTSKSWTTTITQLLSGKSGYYTLAAALCLSIAPFTSLMIPTNFELIQINEEKGGSRSAKSAKERGGQKRSAEESTEGKGDVSQWADLSGPQGKTEESSREEDEKVGVLLERFGWLNWVRAGLMGGGGVVGLVGALV</sequence>
<name>A0A6A7AQR5_9PLEO</name>
<feature type="compositionally biased region" description="Basic and acidic residues" evidence="6">
    <location>
        <begin position="173"/>
        <end position="183"/>
    </location>
</feature>
<keyword evidence="4 7" id="KW-0472">Membrane</keyword>
<evidence type="ECO:0000256" key="2">
    <source>
        <dbReference type="ARBA" id="ARBA00022692"/>
    </source>
</evidence>
<evidence type="ECO:0000313" key="8">
    <source>
        <dbReference type="EMBL" id="KAF2845472.1"/>
    </source>
</evidence>
<evidence type="ECO:0000256" key="5">
    <source>
        <dbReference type="ARBA" id="ARBA00034313"/>
    </source>
</evidence>
<evidence type="ECO:0000256" key="7">
    <source>
        <dbReference type="SAM" id="Phobius"/>
    </source>
</evidence>
<proteinExistence type="inferred from homology"/>
<dbReference type="Proteomes" id="UP000799423">
    <property type="component" value="Unassembled WGS sequence"/>
</dbReference>
<feature type="compositionally biased region" description="Basic and acidic residues" evidence="6">
    <location>
        <begin position="134"/>
        <end position="159"/>
    </location>
</feature>
<dbReference type="Pfam" id="PF08592">
    <property type="entry name" value="Anthrone_oxy"/>
    <property type="match status" value="1"/>
</dbReference>
<dbReference type="PANTHER" id="PTHR35042">
    <property type="entry name" value="ANTHRONE OXYGENASE ENCC"/>
    <property type="match status" value="1"/>
</dbReference>
<evidence type="ECO:0000256" key="1">
    <source>
        <dbReference type="ARBA" id="ARBA00004141"/>
    </source>
</evidence>
<evidence type="ECO:0000256" key="3">
    <source>
        <dbReference type="ARBA" id="ARBA00022989"/>
    </source>
</evidence>
<accession>A0A6A7AQR5</accession>
<gene>
    <name evidence="8" type="ORF">T440DRAFT_472602</name>
</gene>
<evidence type="ECO:0000256" key="4">
    <source>
        <dbReference type="ARBA" id="ARBA00023136"/>
    </source>
</evidence>
<organism evidence="8 9">
    <name type="scientific">Plenodomus tracheiphilus IPT5</name>
    <dbReference type="NCBI Taxonomy" id="1408161"/>
    <lineage>
        <taxon>Eukaryota</taxon>
        <taxon>Fungi</taxon>
        <taxon>Dikarya</taxon>
        <taxon>Ascomycota</taxon>
        <taxon>Pezizomycotina</taxon>
        <taxon>Dothideomycetes</taxon>
        <taxon>Pleosporomycetidae</taxon>
        <taxon>Pleosporales</taxon>
        <taxon>Pleosporineae</taxon>
        <taxon>Leptosphaeriaceae</taxon>
        <taxon>Plenodomus</taxon>
    </lineage>
</organism>
<feature type="transmembrane region" description="Helical" evidence="7">
    <location>
        <begin position="100"/>
        <end position="119"/>
    </location>
</feature>
<keyword evidence="2 7" id="KW-0812">Transmembrane</keyword>
<comment type="subcellular location">
    <subcellularLocation>
        <location evidence="1">Membrane</location>
        <topology evidence="1">Multi-pass membrane protein</topology>
    </subcellularLocation>
</comment>